<proteinExistence type="predicted"/>
<keyword evidence="1" id="KW-1133">Transmembrane helix</keyword>
<evidence type="ECO:0008006" key="4">
    <source>
        <dbReference type="Google" id="ProtNLM"/>
    </source>
</evidence>
<comment type="caution">
    <text evidence="2">The sequence shown here is derived from an EMBL/GenBank/DDBJ whole genome shotgun (WGS) entry which is preliminary data.</text>
</comment>
<keyword evidence="3" id="KW-1185">Reference proteome</keyword>
<dbReference type="AlphaFoldDB" id="A0A2U2HPK0"/>
<reference evidence="2 3" key="1">
    <citation type="submission" date="2018-04" db="EMBL/GenBank/DDBJ databases">
        <title>Massilia violaceinigra sp. nov., a novel purple-pigmented bacterium isolated from Tianshan glacier, Xinjiang, China.</title>
        <authorList>
            <person name="Wang H."/>
        </authorList>
    </citation>
    <scope>NUCLEOTIDE SEQUENCE [LARGE SCALE GENOMIC DNA]</scope>
    <source>
        <strain evidence="2 3">B448-2</strain>
    </source>
</reference>
<accession>A0A2U2HPK0</accession>
<keyword evidence="1" id="KW-0812">Transmembrane</keyword>
<dbReference type="OrthoDB" id="8906291at2"/>
<feature type="transmembrane region" description="Helical" evidence="1">
    <location>
        <begin position="20"/>
        <end position="37"/>
    </location>
</feature>
<evidence type="ECO:0000313" key="3">
    <source>
        <dbReference type="Proteomes" id="UP000241421"/>
    </source>
</evidence>
<evidence type="ECO:0000313" key="2">
    <source>
        <dbReference type="EMBL" id="PWF49431.1"/>
    </source>
</evidence>
<organism evidence="2 3">
    <name type="scientific">Massilia glaciei</name>
    <dbReference type="NCBI Taxonomy" id="1524097"/>
    <lineage>
        <taxon>Bacteria</taxon>
        <taxon>Pseudomonadati</taxon>
        <taxon>Pseudomonadota</taxon>
        <taxon>Betaproteobacteria</taxon>
        <taxon>Burkholderiales</taxon>
        <taxon>Oxalobacteraceae</taxon>
        <taxon>Telluria group</taxon>
        <taxon>Massilia</taxon>
    </lineage>
</organism>
<sequence>MSRAKERERRRNNLNHMKAAVVFAATVAIIGGVFYWINKSKQDSLNSITMCPVLGPKGHIVLLIDTTDPFTFTQKEAFLSLMRDVIQRRTPEGYLLSIFVLGADYKEHAKPIAELCNPGTGLGKSEWTADLKNLRSQYENKFVAPITKQAELLIGTQPAKASPIFEMVQLVGINAFELHAINGDRRLIIVSDMLHNTTEYSMYAGQPDFPTFSSSNYGRRSQSTLNGIDVELHYLMNSPRLQERPNVLFWEAYFDKAKARLVAVNPLAG</sequence>
<gene>
    <name evidence="2" type="ORF">C7C56_006610</name>
</gene>
<evidence type="ECO:0000256" key="1">
    <source>
        <dbReference type="SAM" id="Phobius"/>
    </source>
</evidence>
<name>A0A2U2HPK0_9BURK</name>
<protein>
    <recommendedName>
        <fullName evidence="4">VWFA domain-containing protein</fullName>
    </recommendedName>
</protein>
<keyword evidence="1" id="KW-0472">Membrane</keyword>
<dbReference type="Proteomes" id="UP000241421">
    <property type="component" value="Unassembled WGS sequence"/>
</dbReference>
<dbReference type="EMBL" id="PXWF02000087">
    <property type="protein sequence ID" value="PWF49431.1"/>
    <property type="molecule type" value="Genomic_DNA"/>
</dbReference>